<dbReference type="Pfam" id="PF03724">
    <property type="entry name" value="META"/>
    <property type="match status" value="1"/>
</dbReference>
<dbReference type="Gene3D" id="2.40.128.270">
    <property type="match status" value="1"/>
</dbReference>
<dbReference type="RefSeq" id="WP_107215530.1">
    <property type="nucleotide sequence ID" value="NZ_KZ686269.1"/>
</dbReference>
<gene>
    <name evidence="2" type="ORF">C7T94_11815</name>
</gene>
<name>A0A2T3HLF7_9SPHI</name>
<dbReference type="OrthoDB" id="880459at2"/>
<dbReference type="InterPro" id="IPR005184">
    <property type="entry name" value="DUF306_Meta_HslJ"/>
</dbReference>
<reference evidence="2 3" key="1">
    <citation type="submission" date="2018-03" db="EMBL/GenBank/DDBJ databases">
        <authorList>
            <person name="Keele B.F."/>
        </authorList>
    </citation>
    <scope>NUCLEOTIDE SEQUENCE [LARGE SCALE GENOMIC DNA]</scope>
    <source>
        <strain evidence="2 3">YL28-9</strain>
    </source>
</reference>
<evidence type="ECO:0000313" key="2">
    <source>
        <dbReference type="EMBL" id="PST83270.1"/>
    </source>
</evidence>
<organism evidence="2 3">
    <name type="scientific">Pedobacter yulinensis</name>
    <dbReference type="NCBI Taxonomy" id="2126353"/>
    <lineage>
        <taxon>Bacteria</taxon>
        <taxon>Pseudomonadati</taxon>
        <taxon>Bacteroidota</taxon>
        <taxon>Sphingobacteriia</taxon>
        <taxon>Sphingobacteriales</taxon>
        <taxon>Sphingobacteriaceae</taxon>
        <taxon>Pedobacter</taxon>
    </lineage>
</organism>
<accession>A0A2T3HLF7</accession>
<dbReference type="AlphaFoldDB" id="A0A2T3HLF7"/>
<comment type="caution">
    <text evidence="2">The sequence shown here is derived from an EMBL/GenBank/DDBJ whole genome shotgun (WGS) entry which is preliminary data.</text>
</comment>
<dbReference type="InterPro" id="IPR038670">
    <property type="entry name" value="HslJ-like_sf"/>
</dbReference>
<dbReference type="EMBL" id="PYLS01000005">
    <property type="protein sequence ID" value="PST83270.1"/>
    <property type="molecule type" value="Genomic_DNA"/>
</dbReference>
<proteinExistence type="predicted"/>
<evidence type="ECO:0000313" key="3">
    <source>
        <dbReference type="Proteomes" id="UP000240912"/>
    </source>
</evidence>
<keyword evidence="3" id="KW-1185">Reference proteome</keyword>
<dbReference type="Proteomes" id="UP000240912">
    <property type="component" value="Unassembled WGS sequence"/>
</dbReference>
<sequence length="149" mass="16668">MNICKSVVCLTMISALVCCKPNAEKTLFSKPEDLHGQWKLTCIHRGTSIIHSAFGEKKPVITIDYKKRQIQGFSGCNYFSGPFQAKNNGIKIGPLAATQIGCVPNGESIFFRQLAKANRFEVSKDSLKFLASDTVLLSFIKDRFKQVRY</sequence>
<protein>
    <recommendedName>
        <fullName evidence="1">DUF306 domain-containing protein</fullName>
    </recommendedName>
</protein>
<evidence type="ECO:0000259" key="1">
    <source>
        <dbReference type="Pfam" id="PF03724"/>
    </source>
</evidence>
<feature type="domain" description="DUF306" evidence="1">
    <location>
        <begin position="33"/>
        <end position="138"/>
    </location>
</feature>